<comment type="caution">
    <text evidence="1">The sequence shown here is derived from an EMBL/GenBank/DDBJ whole genome shotgun (WGS) entry which is preliminary data.</text>
</comment>
<dbReference type="InterPro" id="IPR004304">
    <property type="entry name" value="FmdA_AmdA"/>
</dbReference>
<dbReference type="EMBL" id="VMNW02000007">
    <property type="protein sequence ID" value="KAA9164386.1"/>
    <property type="molecule type" value="Genomic_DNA"/>
</dbReference>
<dbReference type="GO" id="GO:0016811">
    <property type="term" value="F:hydrolase activity, acting on carbon-nitrogen (but not peptide) bonds, in linear amides"/>
    <property type="evidence" value="ECO:0007669"/>
    <property type="project" value="InterPro"/>
</dbReference>
<dbReference type="OrthoDB" id="9785236at2"/>
<organism evidence="1 2">
    <name type="scientific">Amycolatopsis acidicola</name>
    <dbReference type="NCBI Taxonomy" id="2596893"/>
    <lineage>
        <taxon>Bacteria</taxon>
        <taxon>Bacillati</taxon>
        <taxon>Actinomycetota</taxon>
        <taxon>Actinomycetes</taxon>
        <taxon>Pseudonocardiales</taxon>
        <taxon>Pseudonocardiaceae</taxon>
        <taxon>Amycolatopsis</taxon>
    </lineage>
</organism>
<accession>A0A5N0VDK8</accession>
<dbReference type="Pfam" id="PF03069">
    <property type="entry name" value="FmdA_AmdA"/>
    <property type="match status" value="2"/>
</dbReference>
<evidence type="ECO:0008006" key="3">
    <source>
        <dbReference type="Google" id="ProtNLM"/>
    </source>
</evidence>
<dbReference type="PANTHER" id="PTHR31891:SF1">
    <property type="entry name" value="FORMAMIDASE C869.04-RELATED"/>
    <property type="match status" value="1"/>
</dbReference>
<evidence type="ECO:0000313" key="1">
    <source>
        <dbReference type="EMBL" id="KAA9164386.1"/>
    </source>
</evidence>
<dbReference type="SUPFAM" id="SSF141130">
    <property type="entry name" value="Acetamidase/Formamidase-like"/>
    <property type="match status" value="1"/>
</dbReference>
<sequence>MPDLARLPRSEAWEYALAVQEPKLTVDPGESFVLETNDAFNGTIQSGADHFSPGHLGPVWENRKINPTAGPVHVRGAEPGDALVIEIEDIEPVGRGFIATEENRGPLVGHLRHPEAQQTFTRMVDFEAGPSGTTSDGTAHIEGGLSWGLAPMVGCIGVAPLRPEQGNDTATMQCRYGGNLDVTDFRKGHKLIVPVAHAGGLLYAGDVHASQATEFSGTPIETAANIRLKCQVLKAHEVPFVRVETPVELIQIASQRPWDDAVRQAYLWMMDWLVDEHKMPEQDTVLHFNANPGVRVRVYCTSIDAKTRGSVGVSFPKEFLA</sequence>
<dbReference type="Gene3D" id="2.40.10.120">
    <property type="match status" value="1"/>
</dbReference>
<reference evidence="1" key="1">
    <citation type="submission" date="2019-09" db="EMBL/GenBank/DDBJ databases">
        <authorList>
            <person name="Teo W.F.A."/>
            <person name="Duangmal K."/>
        </authorList>
    </citation>
    <scope>NUCLEOTIDE SEQUENCE [LARGE SCALE GENOMIC DNA]</scope>
    <source>
        <strain evidence="1">K81G1</strain>
    </source>
</reference>
<dbReference type="Gene3D" id="2.60.120.580">
    <property type="entry name" value="Acetamidase/Formamidase-like domains"/>
    <property type="match status" value="1"/>
</dbReference>
<proteinExistence type="predicted"/>
<dbReference type="PANTHER" id="PTHR31891">
    <property type="entry name" value="FORMAMIDASE C869.04-RELATED"/>
    <property type="match status" value="1"/>
</dbReference>
<protein>
    <recommendedName>
        <fullName evidence="3">Acetamidase</fullName>
    </recommendedName>
</protein>
<keyword evidence="2" id="KW-1185">Reference proteome</keyword>
<evidence type="ECO:0000313" key="2">
    <source>
        <dbReference type="Proteomes" id="UP000319769"/>
    </source>
</evidence>
<dbReference type="RefSeq" id="WP_144747036.1">
    <property type="nucleotide sequence ID" value="NZ_VMNW02000007.1"/>
</dbReference>
<dbReference type="Gene3D" id="3.10.28.20">
    <property type="entry name" value="Acetamidase/Formamidase-like domains"/>
    <property type="match status" value="1"/>
</dbReference>
<dbReference type="AlphaFoldDB" id="A0A5N0VDK8"/>
<gene>
    <name evidence="1" type="ORF">FPZ12_007265</name>
</gene>
<dbReference type="Proteomes" id="UP000319769">
    <property type="component" value="Unassembled WGS sequence"/>
</dbReference>
<name>A0A5N0VDK8_9PSEU</name>